<feature type="region of interest" description="Disordered" evidence="1">
    <location>
        <begin position="49"/>
        <end position="74"/>
    </location>
</feature>
<name>A0A1Q9BYP0_SYMMI</name>
<dbReference type="EMBL" id="LSRX01002324">
    <property type="protein sequence ID" value="OLP75700.1"/>
    <property type="molecule type" value="Genomic_DNA"/>
</dbReference>
<organism evidence="2 3">
    <name type="scientific">Symbiodinium microadriaticum</name>
    <name type="common">Dinoflagellate</name>
    <name type="synonym">Zooxanthella microadriatica</name>
    <dbReference type="NCBI Taxonomy" id="2951"/>
    <lineage>
        <taxon>Eukaryota</taxon>
        <taxon>Sar</taxon>
        <taxon>Alveolata</taxon>
        <taxon>Dinophyceae</taxon>
        <taxon>Suessiales</taxon>
        <taxon>Symbiodiniaceae</taxon>
        <taxon>Symbiodinium</taxon>
    </lineage>
</organism>
<accession>A0A1Q9BYP0</accession>
<gene>
    <name evidence="2" type="ORF">AK812_SmicGene44462</name>
</gene>
<proteinExistence type="predicted"/>
<feature type="region of interest" description="Disordered" evidence="1">
    <location>
        <begin position="1"/>
        <end position="28"/>
    </location>
</feature>
<protein>
    <submittedName>
        <fullName evidence="2">Uncharacterized protein</fullName>
    </submittedName>
</protein>
<sequence length="74" mass="8086">METSGEAQRKIKENGIKAAHRQEAQQEQAVPLRELKGCPCIRDVNIRPNLSRGARGSLGNLEVPSTPESPIPLN</sequence>
<reference evidence="2 3" key="1">
    <citation type="submission" date="2016-02" db="EMBL/GenBank/DDBJ databases">
        <title>Genome analysis of coral dinoflagellate symbionts highlights evolutionary adaptations to a symbiotic lifestyle.</title>
        <authorList>
            <person name="Aranda M."/>
            <person name="Li Y."/>
            <person name="Liew Y.J."/>
            <person name="Baumgarten S."/>
            <person name="Simakov O."/>
            <person name="Wilson M."/>
            <person name="Piel J."/>
            <person name="Ashoor H."/>
            <person name="Bougouffa S."/>
            <person name="Bajic V.B."/>
            <person name="Ryu T."/>
            <person name="Ravasi T."/>
            <person name="Bayer T."/>
            <person name="Micklem G."/>
            <person name="Kim H."/>
            <person name="Bhak J."/>
            <person name="Lajeunesse T.C."/>
            <person name="Voolstra C.R."/>
        </authorList>
    </citation>
    <scope>NUCLEOTIDE SEQUENCE [LARGE SCALE GENOMIC DNA]</scope>
    <source>
        <strain evidence="2 3">CCMP2467</strain>
    </source>
</reference>
<dbReference type="AlphaFoldDB" id="A0A1Q9BYP0"/>
<evidence type="ECO:0000256" key="1">
    <source>
        <dbReference type="SAM" id="MobiDB-lite"/>
    </source>
</evidence>
<comment type="caution">
    <text evidence="2">The sequence shown here is derived from an EMBL/GenBank/DDBJ whole genome shotgun (WGS) entry which is preliminary data.</text>
</comment>
<evidence type="ECO:0000313" key="3">
    <source>
        <dbReference type="Proteomes" id="UP000186817"/>
    </source>
</evidence>
<dbReference type="Proteomes" id="UP000186817">
    <property type="component" value="Unassembled WGS sequence"/>
</dbReference>
<keyword evidence="3" id="KW-1185">Reference proteome</keyword>
<evidence type="ECO:0000313" key="2">
    <source>
        <dbReference type="EMBL" id="OLP75700.1"/>
    </source>
</evidence>
<feature type="compositionally biased region" description="Basic and acidic residues" evidence="1">
    <location>
        <begin position="7"/>
        <end position="24"/>
    </location>
</feature>